<comment type="caution">
    <text evidence="1">The sequence shown here is derived from an EMBL/GenBank/DDBJ whole genome shotgun (WGS) entry which is preliminary data.</text>
</comment>
<accession>A0A919PWA9</accession>
<organism evidence="1 2">
    <name type="scientific">Dactylosporangium siamense</name>
    <dbReference type="NCBI Taxonomy" id="685454"/>
    <lineage>
        <taxon>Bacteria</taxon>
        <taxon>Bacillati</taxon>
        <taxon>Actinomycetota</taxon>
        <taxon>Actinomycetes</taxon>
        <taxon>Micromonosporales</taxon>
        <taxon>Micromonosporaceae</taxon>
        <taxon>Dactylosporangium</taxon>
    </lineage>
</organism>
<reference evidence="1" key="1">
    <citation type="submission" date="2021-01" db="EMBL/GenBank/DDBJ databases">
        <title>Whole genome shotgun sequence of Dactylosporangium siamense NBRC 106093.</title>
        <authorList>
            <person name="Komaki H."/>
            <person name="Tamura T."/>
        </authorList>
    </citation>
    <scope>NUCLEOTIDE SEQUENCE</scope>
    <source>
        <strain evidence="1">NBRC 106093</strain>
    </source>
</reference>
<dbReference type="EMBL" id="BONQ01000167">
    <property type="protein sequence ID" value="GIG51990.1"/>
    <property type="molecule type" value="Genomic_DNA"/>
</dbReference>
<dbReference type="RefSeq" id="WP_203853595.1">
    <property type="nucleotide sequence ID" value="NZ_BAAAVW010000026.1"/>
</dbReference>
<protein>
    <submittedName>
        <fullName evidence="1">Uncharacterized protein</fullName>
    </submittedName>
</protein>
<evidence type="ECO:0000313" key="2">
    <source>
        <dbReference type="Proteomes" id="UP000660611"/>
    </source>
</evidence>
<dbReference type="Proteomes" id="UP000660611">
    <property type="component" value="Unassembled WGS sequence"/>
</dbReference>
<sequence>MVEPDVSQALRTGPFAVALDVAVEASGLTLERLAALLGERGVRLSRATLSYWRSGRSRPERAGSLAALPVLEDILAVPAGSLTALLRARDSEPRWAHRPRGSVSRRRLWPGRPALLVDIDAPPDGQLEFLAIDDLFVVESGATRLLRVRLVVRALRDGVTRAVVFYEADHDGPPPQWTGFSHCRPGRVRTEGRVSVAELILGHRLNVGEHTVLQYELRFAVGPEATDCYYRTFTRPCRLWACQVVFAGQLPARVFGYRQRRLGDEPVDVTELWTGDDRTAVTVVEDVRPGVVGMSWRT</sequence>
<gene>
    <name evidence="1" type="ORF">Dsi01nite_100310</name>
</gene>
<evidence type="ECO:0000313" key="1">
    <source>
        <dbReference type="EMBL" id="GIG51990.1"/>
    </source>
</evidence>
<keyword evidence="2" id="KW-1185">Reference proteome</keyword>
<name>A0A919PWA9_9ACTN</name>
<dbReference type="CDD" id="cd00093">
    <property type="entry name" value="HTH_XRE"/>
    <property type="match status" value="1"/>
</dbReference>
<dbReference type="AlphaFoldDB" id="A0A919PWA9"/>
<proteinExistence type="predicted"/>
<dbReference type="InterPro" id="IPR001387">
    <property type="entry name" value="Cro/C1-type_HTH"/>
</dbReference>